<dbReference type="EMBL" id="BSXG01000008">
    <property type="protein sequence ID" value="GME23706.1"/>
    <property type="molecule type" value="Genomic_DNA"/>
</dbReference>
<gene>
    <name evidence="1" type="primary">g8249</name>
    <name evidence="1" type="ORF">NpPPO83_00008249</name>
</gene>
<evidence type="ECO:0000313" key="1">
    <source>
        <dbReference type="EMBL" id="GME23706.1"/>
    </source>
</evidence>
<organism evidence="1 2">
    <name type="scientific">Neofusicoccum parvum</name>
    <dbReference type="NCBI Taxonomy" id="310453"/>
    <lineage>
        <taxon>Eukaryota</taxon>
        <taxon>Fungi</taxon>
        <taxon>Dikarya</taxon>
        <taxon>Ascomycota</taxon>
        <taxon>Pezizomycotina</taxon>
        <taxon>Dothideomycetes</taxon>
        <taxon>Dothideomycetes incertae sedis</taxon>
        <taxon>Botryosphaeriales</taxon>
        <taxon>Botryosphaeriaceae</taxon>
        <taxon>Neofusicoccum</taxon>
    </lineage>
</organism>
<protein>
    <submittedName>
        <fullName evidence="1">Uncharacterized protein LTHEOB_10312</fullName>
    </submittedName>
</protein>
<reference evidence="1" key="1">
    <citation type="submission" date="2024-09" db="EMBL/GenBank/DDBJ databases">
        <title>Draft Genome Sequences of Neofusicoccum parvum.</title>
        <authorList>
            <person name="Ashida A."/>
            <person name="Camagna M."/>
            <person name="Tanaka A."/>
            <person name="Takemoto D."/>
        </authorList>
    </citation>
    <scope>NUCLEOTIDE SEQUENCE</scope>
    <source>
        <strain evidence="1">PPO83</strain>
    </source>
</reference>
<sequence>MFVRTAFLALIPALALAAPATDLSARQDELQTCCFTTDNINKPIFITTGDGSFLDTLSWCFLDVKRDASDPNNCAKAEAHISSGYCSSSEVAEVIQCPAN</sequence>
<comment type="caution">
    <text evidence="1">The sequence shown here is derived from an EMBL/GenBank/DDBJ whole genome shotgun (WGS) entry which is preliminary data.</text>
</comment>
<evidence type="ECO:0000313" key="2">
    <source>
        <dbReference type="Proteomes" id="UP001165186"/>
    </source>
</evidence>
<accession>A0ACB5RT71</accession>
<name>A0ACB5RT71_9PEZI</name>
<keyword evidence="2" id="KW-1185">Reference proteome</keyword>
<proteinExistence type="predicted"/>
<dbReference type="Proteomes" id="UP001165186">
    <property type="component" value="Unassembled WGS sequence"/>
</dbReference>